<name>A0A4Q6XHJ1_9SPHN</name>
<proteinExistence type="predicted"/>
<evidence type="ECO:0000256" key="2">
    <source>
        <dbReference type="SAM" id="SignalP"/>
    </source>
</evidence>
<comment type="caution">
    <text evidence="3">The sequence shown here is derived from an EMBL/GenBank/DDBJ whole genome shotgun (WGS) entry which is preliminary data.</text>
</comment>
<feature type="signal peptide" evidence="2">
    <location>
        <begin position="1"/>
        <end position="22"/>
    </location>
</feature>
<dbReference type="RefSeq" id="WP_130160525.1">
    <property type="nucleotide sequence ID" value="NZ_SGIS01000096.1"/>
</dbReference>
<evidence type="ECO:0000313" key="3">
    <source>
        <dbReference type="EMBL" id="RZF59063.1"/>
    </source>
</evidence>
<protein>
    <submittedName>
        <fullName evidence="3">Uncharacterized protein</fullName>
    </submittedName>
</protein>
<keyword evidence="2" id="KW-0732">Signal</keyword>
<evidence type="ECO:0000256" key="1">
    <source>
        <dbReference type="SAM" id="MobiDB-lite"/>
    </source>
</evidence>
<dbReference type="OrthoDB" id="7508982at2"/>
<accession>A0A4Q6XHJ1</accession>
<organism evidence="3 4">
    <name type="scientific">Sphingomonas populi</name>
    <dbReference type="NCBI Taxonomy" id="2484750"/>
    <lineage>
        <taxon>Bacteria</taxon>
        <taxon>Pseudomonadati</taxon>
        <taxon>Pseudomonadota</taxon>
        <taxon>Alphaproteobacteria</taxon>
        <taxon>Sphingomonadales</taxon>
        <taxon>Sphingomonadaceae</taxon>
        <taxon>Sphingomonas</taxon>
    </lineage>
</organism>
<dbReference type="Proteomes" id="UP000292085">
    <property type="component" value="Unassembled WGS sequence"/>
</dbReference>
<reference evidence="3 4" key="1">
    <citation type="submission" date="2019-02" db="EMBL/GenBank/DDBJ databases">
        <authorList>
            <person name="Li Y."/>
        </authorList>
    </citation>
    <scope>NUCLEOTIDE SEQUENCE [LARGE SCALE GENOMIC DNA]</scope>
    <source>
        <strain evidence="3 4">3-7</strain>
    </source>
</reference>
<feature type="region of interest" description="Disordered" evidence="1">
    <location>
        <begin position="53"/>
        <end position="145"/>
    </location>
</feature>
<sequence length="145" mass="15888">MRRWISFFALSCSFVIASPALADGEMPPLPLLPRTFKSFAECRAFLDAAYKEDRGRADTAPRKTGNGTTQTLIQSEGPKTTGPEQAAYDVTEGWANRTPTPGGKQIMTNYSYKRTQERCDGPRLTGETSTGYSLEGYEPAPAPQN</sequence>
<keyword evidence="4" id="KW-1185">Reference proteome</keyword>
<gene>
    <name evidence="3" type="ORF">EWE75_23790</name>
</gene>
<dbReference type="AlphaFoldDB" id="A0A4Q6XHJ1"/>
<feature type="compositionally biased region" description="Polar residues" evidence="1">
    <location>
        <begin position="65"/>
        <end position="78"/>
    </location>
</feature>
<feature type="chain" id="PRO_5020700878" evidence="2">
    <location>
        <begin position="23"/>
        <end position="145"/>
    </location>
</feature>
<dbReference type="EMBL" id="SGIS01000096">
    <property type="protein sequence ID" value="RZF59063.1"/>
    <property type="molecule type" value="Genomic_DNA"/>
</dbReference>
<evidence type="ECO:0000313" key="4">
    <source>
        <dbReference type="Proteomes" id="UP000292085"/>
    </source>
</evidence>